<organism evidence="1 2">
    <name type="scientific">Methylocaldum marinum</name>
    <dbReference type="NCBI Taxonomy" id="1432792"/>
    <lineage>
        <taxon>Bacteria</taxon>
        <taxon>Pseudomonadati</taxon>
        <taxon>Pseudomonadota</taxon>
        <taxon>Gammaproteobacteria</taxon>
        <taxon>Methylococcales</taxon>
        <taxon>Methylococcaceae</taxon>
        <taxon>Methylocaldum</taxon>
    </lineage>
</organism>
<gene>
    <name evidence="1" type="ORF">sS8_4566</name>
</gene>
<dbReference type="Proteomes" id="UP000266313">
    <property type="component" value="Chromosome"/>
</dbReference>
<accession>A0A250KYA5</accession>
<reference evidence="1 2" key="1">
    <citation type="submission" date="2016-12" db="EMBL/GenBank/DDBJ databases">
        <title>Genome sequencing of Methylocaldum marinum.</title>
        <authorList>
            <person name="Takeuchi M."/>
            <person name="Kamagata Y."/>
            <person name="Hiraoka S."/>
            <person name="Oshima K."/>
            <person name="Hattori M."/>
            <person name="Iwasaki W."/>
        </authorList>
    </citation>
    <scope>NUCLEOTIDE SEQUENCE [LARGE SCALE GENOMIC DNA]</scope>
    <source>
        <strain evidence="1 2">S8</strain>
    </source>
</reference>
<protein>
    <submittedName>
        <fullName evidence="1">Uncharacterized protein</fullName>
    </submittedName>
</protein>
<proteinExistence type="predicted"/>
<name>A0A250KYA5_9GAMM</name>
<keyword evidence="2" id="KW-1185">Reference proteome</keyword>
<dbReference type="EMBL" id="AP017928">
    <property type="protein sequence ID" value="BBA36496.1"/>
    <property type="molecule type" value="Genomic_DNA"/>
</dbReference>
<dbReference type="RefSeq" id="WP_145986650.1">
    <property type="nucleotide sequence ID" value="NZ_AP017928.1"/>
</dbReference>
<sequence>MASTRASVLWQLSQPLRDEAWAGLKGEAMPLFSDIVRYNLKHRKADIVGRLVGGGFTHYASMGGRLGNKRLSKFEKFAVGATNLGIASYGAAIKAITKGPKTLEAVIQSVLTGRPEHLPDGYRRDSGVPLTEGKTDFWKMSKQGFRK</sequence>
<dbReference type="OrthoDB" id="7063947at2"/>
<dbReference type="AlphaFoldDB" id="A0A250KYA5"/>
<evidence type="ECO:0000313" key="2">
    <source>
        <dbReference type="Proteomes" id="UP000266313"/>
    </source>
</evidence>
<dbReference type="KEGG" id="mmai:sS8_4566"/>
<evidence type="ECO:0000313" key="1">
    <source>
        <dbReference type="EMBL" id="BBA36496.1"/>
    </source>
</evidence>